<accession>A0ABQ5T7K7</accession>
<feature type="chain" id="PRO_5047401145" description="17 kDa surface antigen" evidence="1">
    <location>
        <begin position="23"/>
        <end position="246"/>
    </location>
</feature>
<dbReference type="RefSeq" id="WP_271163718.1">
    <property type="nucleotide sequence ID" value="NZ_BSFD01000001.1"/>
</dbReference>
<protein>
    <recommendedName>
        <fullName evidence="4">17 kDa surface antigen</fullName>
    </recommendedName>
</protein>
<reference evidence="2" key="2">
    <citation type="submission" date="2023-01" db="EMBL/GenBank/DDBJ databases">
        <authorList>
            <person name="Sun Q."/>
            <person name="Evtushenko L."/>
        </authorList>
    </citation>
    <scope>NUCLEOTIDE SEQUENCE</scope>
    <source>
        <strain evidence="2">VKM B-1499</strain>
    </source>
</reference>
<reference evidence="2" key="1">
    <citation type="journal article" date="2014" name="Int. J. Syst. Evol. Microbiol.">
        <title>Complete genome of a new Firmicutes species belonging to the dominant human colonic microbiota ('Ruminococcus bicirculans') reveals two chromosomes and a selective capacity to utilize plant glucans.</title>
        <authorList>
            <consortium name="NISC Comparative Sequencing Program"/>
            <person name="Wegmann U."/>
            <person name="Louis P."/>
            <person name="Goesmann A."/>
            <person name="Henrissat B."/>
            <person name="Duncan S.H."/>
            <person name="Flint H.J."/>
        </authorList>
    </citation>
    <scope>NUCLEOTIDE SEQUENCE</scope>
    <source>
        <strain evidence="2">VKM B-1499</strain>
    </source>
</reference>
<organism evidence="2 3">
    <name type="scientific">Brevundimonas intermedia</name>
    <dbReference type="NCBI Taxonomy" id="74315"/>
    <lineage>
        <taxon>Bacteria</taxon>
        <taxon>Pseudomonadati</taxon>
        <taxon>Pseudomonadota</taxon>
        <taxon>Alphaproteobacteria</taxon>
        <taxon>Caulobacterales</taxon>
        <taxon>Caulobacteraceae</taxon>
        <taxon>Brevundimonas</taxon>
    </lineage>
</organism>
<evidence type="ECO:0000313" key="2">
    <source>
        <dbReference type="EMBL" id="GLK47338.1"/>
    </source>
</evidence>
<sequence length="246" mass="26548">MSRPLACAVSTLMLATALPASAQTPSSLNDLVGARAGQAEGELTRRGYQTTDRSEVVGDGRMTYWRRGDDCVSIMTRDGRYASINQAGRSECGSGGSDRSNATAIAAGVAIVGLAAAIAAHNNRHRDADSDHDREYQRGYEAALHGADYDARHETEGYHEGFLAGEDEGRNRRHANSSWMQTAPYAARQACARRADEFQNRPYGSSVPIGVRDLGRGDYELTMATGSYRSRCTVSASGDVRAMEPY</sequence>
<evidence type="ECO:0000256" key="1">
    <source>
        <dbReference type="SAM" id="SignalP"/>
    </source>
</evidence>
<keyword evidence="1" id="KW-0732">Signal</keyword>
<gene>
    <name evidence="2" type="ORF">GCM10017620_03110</name>
</gene>
<keyword evidence="3" id="KW-1185">Reference proteome</keyword>
<evidence type="ECO:0008006" key="4">
    <source>
        <dbReference type="Google" id="ProtNLM"/>
    </source>
</evidence>
<proteinExistence type="predicted"/>
<comment type="caution">
    <text evidence="2">The sequence shown here is derived from an EMBL/GenBank/DDBJ whole genome shotgun (WGS) entry which is preliminary data.</text>
</comment>
<feature type="signal peptide" evidence="1">
    <location>
        <begin position="1"/>
        <end position="22"/>
    </location>
</feature>
<name>A0ABQ5T7K7_9CAUL</name>
<dbReference type="EMBL" id="BSFD01000001">
    <property type="protein sequence ID" value="GLK47338.1"/>
    <property type="molecule type" value="Genomic_DNA"/>
</dbReference>
<dbReference type="Proteomes" id="UP001143509">
    <property type="component" value="Unassembled WGS sequence"/>
</dbReference>
<evidence type="ECO:0000313" key="3">
    <source>
        <dbReference type="Proteomes" id="UP001143509"/>
    </source>
</evidence>